<organism evidence="5 6">
    <name type="scientific">Kitasatospora atroaurantiaca</name>
    <dbReference type="NCBI Taxonomy" id="285545"/>
    <lineage>
        <taxon>Bacteria</taxon>
        <taxon>Bacillati</taxon>
        <taxon>Actinomycetota</taxon>
        <taxon>Actinomycetes</taxon>
        <taxon>Kitasatosporales</taxon>
        <taxon>Streptomycetaceae</taxon>
        <taxon>Kitasatospora</taxon>
    </lineage>
</organism>
<dbReference type="InterPro" id="IPR009880">
    <property type="entry name" value="Glyoxal_oxidase_N"/>
</dbReference>
<dbReference type="PANTHER" id="PTHR32208">
    <property type="entry name" value="SECRETED PROTEIN-RELATED"/>
    <property type="match status" value="1"/>
</dbReference>
<dbReference type="Gene3D" id="2.130.10.80">
    <property type="entry name" value="Galactose oxidase/kelch, beta-propeller"/>
    <property type="match status" value="1"/>
</dbReference>
<dbReference type="PANTHER" id="PTHR32208:SF21">
    <property type="entry name" value="LOW QUALITY PROTEIN: ALDEHYDE OXIDASE GLOX-LIKE"/>
    <property type="match status" value="1"/>
</dbReference>
<dbReference type="SUPFAM" id="SSF50965">
    <property type="entry name" value="Galactose oxidase, central domain"/>
    <property type="match status" value="1"/>
</dbReference>
<evidence type="ECO:0000259" key="3">
    <source>
        <dbReference type="Pfam" id="PF07250"/>
    </source>
</evidence>
<dbReference type="Pfam" id="PF07250">
    <property type="entry name" value="Glyoxal_oxid_N"/>
    <property type="match status" value="1"/>
</dbReference>
<dbReference type="GO" id="GO:0005975">
    <property type="term" value="P:carbohydrate metabolic process"/>
    <property type="evidence" value="ECO:0007669"/>
    <property type="project" value="UniProtKB-ARBA"/>
</dbReference>
<dbReference type="Gene3D" id="2.60.40.10">
    <property type="entry name" value="Immunoglobulins"/>
    <property type="match status" value="1"/>
</dbReference>
<evidence type="ECO:0000256" key="1">
    <source>
        <dbReference type="ARBA" id="ARBA00022729"/>
    </source>
</evidence>
<dbReference type="AlphaFoldDB" id="A0A561EPA2"/>
<dbReference type="InterPro" id="IPR037293">
    <property type="entry name" value="Gal_Oxidase_central_sf"/>
</dbReference>
<evidence type="ECO:0000256" key="2">
    <source>
        <dbReference type="SAM" id="MobiDB-lite"/>
    </source>
</evidence>
<dbReference type="InterPro" id="IPR014756">
    <property type="entry name" value="Ig_E-set"/>
</dbReference>
<dbReference type="InterPro" id="IPR013783">
    <property type="entry name" value="Ig-like_fold"/>
</dbReference>
<evidence type="ECO:0000259" key="4">
    <source>
        <dbReference type="Pfam" id="PF09118"/>
    </source>
</evidence>
<keyword evidence="1" id="KW-0732">Signal</keyword>
<keyword evidence="6" id="KW-1185">Reference proteome</keyword>
<feature type="region of interest" description="Disordered" evidence="2">
    <location>
        <begin position="52"/>
        <end position="91"/>
    </location>
</feature>
<evidence type="ECO:0000313" key="5">
    <source>
        <dbReference type="EMBL" id="TWE17448.1"/>
    </source>
</evidence>
<feature type="region of interest" description="Disordered" evidence="2">
    <location>
        <begin position="1"/>
        <end position="21"/>
    </location>
</feature>
<evidence type="ECO:0000313" key="6">
    <source>
        <dbReference type="Proteomes" id="UP000318416"/>
    </source>
</evidence>
<sequence length="672" mass="72258">MSRRNLPASGGQPPTRRAPASRRMLSAIAACAVSAVTATTVLATAVPVAAYSHHGDHGDTPSATRAEVAPGEAQSGEAKPGEAKPAQVKPVEVNPDEAAALGKEHAEEHARTRMALGAVGEYPQSTRTERLNALASSQAAANIGFDAAEFGRFREYFQSPDFAAHIAMLPTGKVLLFSFERIESNPQKEPAPTDTIGKENAGRAFLWDPAKGTGPTAFTKVTPPVVNMPDGKNEPRPAPFFCAGHSFLPNGMLGVFGGNLGGNGGTGAKLSLVFDPWQEVWYQNKDMTVGRWYPSVVTGADGRQLIMSGQSELGWGTPTPIVERFPAKNTPVPFLKTDKPQGYAVDRFKADAPFKWDYPHLFSLRDGKIYGLGRAPDQQWLFDINSETRTDLPARPDGMKRNYGSAVPLPAGFKGPDSVLVLGGNRDDPNTYQLVGGKWTTEKPRAFGRTQDDTLILPDASLLTVNGAFDIRDYGNGDKNPNADLKYRQTEMRDQNGNWRLGPVQRLPRGYHSNAVVLPDGRIMVTGDELQQLANDPDITDDMNGSIEIYEPAYLQQGGRPNLGIVFNPSVGYNDKITVSSSTANDVTRAVLLAPTTATHSVNTSQRHLDLRIKSRSGNFLELQAPPSAAAAPPGYYMLFLLNEEGVPSTAGWVQLKPTSGGQTGGQADAVN</sequence>
<dbReference type="Pfam" id="PF09118">
    <property type="entry name" value="GO-like_E_set"/>
    <property type="match status" value="1"/>
</dbReference>
<accession>A0A561EPA2</accession>
<proteinExistence type="predicted"/>
<name>A0A561EPA2_9ACTN</name>
<feature type="domain" description="Galactose oxidase-like Early set" evidence="4">
    <location>
        <begin position="560"/>
        <end position="655"/>
    </location>
</feature>
<dbReference type="InterPro" id="IPR011043">
    <property type="entry name" value="Gal_Oxase/kelch_b-propeller"/>
</dbReference>
<protein>
    <submittedName>
        <fullName evidence="5">Uncharacterized protein DUF1929</fullName>
    </submittedName>
</protein>
<dbReference type="CDD" id="cd02851">
    <property type="entry name" value="E_set_GO_C"/>
    <property type="match status" value="1"/>
</dbReference>
<dbReference type="EMBL" id="VIVR01000001">
    <property type="protein sequence ID" value="TWE17448.1"/>
    <property type="molecule type" value="Genomic_DNA"/>
</dbReference>
<dbReference type="SUPFAM" id="SSF81296">
    <property type="entry name" value="E set domains"/>
    <property type="match status" value="1"/>
</dbReference>
<dbReference type="InterPro" id="IPR015202">
    <property type="entry name" value="GO-like_E_set"/>
</dbReference>
<reference evidence="5 6" key="1">
    <citation type="submission" date="2019-06" db="EMBL/GenBank/DDBJ databases">
        <title>Sequencing the genomes of 1000 actinobacteria strains.</title>
        <authorList>
            <person name="Klenk H.-P."/>
        </authorList>
    </citation>
    <scope>NUCLEOTIDE SEQUENCE [LARGE SCALE GENOMIC DNA]</scope>
    <source>
        <strain evidence="5 6">DSM 41649</strain>
    </source>
</reference>
<feature type="domain" description="Glyoxal oxidase N-terminal" evidence="3">
    <location>
        <begin position="438"/>
        <end position="554"/>
    </location>
</feature>
<gene>
    <name evidence="5" type="ORF">FB465_2473</name>
</gene>
<dbReference type="RefSeq" id="WP_246192630.1">
    <property type="nucleotide sequence ID" value="NZ_BAAABR010000021.1"/>
</dbReference>
<dbReference type="Proteomes" id="UP000318416">
    <property type="component" value="Unassembled WGS sequence"/>
</dbReference>
<comment type="caution">
    <text evidence="5">The sequence shown here is derived from an EMBL/GenBank/DDBJ whole genome shotgun (WGS) entry which is preliminary data.</text>
</comment>